<accession>A0A2K3JRZ3</accession>
<protein>
    <submittedName>
        <fullName evidence="2">Uncharacterized protein</fullName>
    </submittedName>
</protein>
<organism evidence="2 3">
    <name type="scientific">Trifolium pratense</name>
    <name type="common">Red clover</name>
    <dbReference type="NCBI Taxonomy" id="57577"/>
    <lineage>
        <taxon>Eukaryota</taxon>
        <taxon>Viridiplantae</taxon>
        <taxon>Streptophyta</taxon>
        <taxon>Embryophyta</taxon>
        <taxon>Tracheophyta</taxon>
        <taxon>Spermatophyta</taxon>
        <taxon>Magnoliopsida</taxon>
        <taxon>eudicotyledons</taxon>
        <taxon>Gunneridae</taxon>
        <taxon>Pentapetalae</taxon>
        <taxon>rosids</taxon>
        <taxon>fabids</taxon>
        <taxon>Fabales</taxon>
        <taxon>Fabaceae</taxon>
        <taxon>Papilionoideae</taxon>
        <taxon>50 kb inversion clade</taxon>
        <taxon>NPAAA clade</taxon>
        <taxon>Hologalegina</taxon>
        <taxon>IRL clade</taxon>
        <taxon>Trifolieae</taxon>
        <taxon>Trifolium</taxon>
    </lineage>
</organism>
<keyword evidence="1" id="KW-1133">Transmembrane helix</keyword>
<comment type="caution">
    <text evidence="2">The sequence shown here is derived from an EMBL/GenBank/DDBJ whole genome shotgun (WGS) entry which is preliminary data.</text>
</comment>
<keyword evidence="1" id="KW-0812">Transmembrane</keyword>
<gene>
    <name evidence="2" type="ORF">L195_g050075</name>
</gene>
<dbReference type="AlphaFoldDB" id="A0A2K3JRZ3"/>
<keyword evidence="1" id="KW-0472">Membrane</keyword>
<reference evidence="2 3" key="1">
    <citation type="journal article" date="2014" name="Am. J. Bot.">
        <title>Genome assembly and annotation for red clover (Trifolium pratense; Fabaceae).</title>
        <authorList>
            <person name="Istvanek J."/>
            <person name="Jaros M."/>
            <person name="Krenek A."/>
            <person name="Repkova J."/>
        </authorList>
    </citation>
    <scope>NUCLEOTIDE SEQUENCE [LARGE SCALE GENOMIC DNA]</scope>
    <source>
        <strain evidence="3">cv. Tatra</strain>
        <tissue evidence="2">Young leaves</tissue>
    </source>
</reference>
<reference evidence="2 3" key="2">
    <citation type="journal article" date="2017" name="Front. Plant Sci.">
        <title>Gene Classification and Mining of Molecular Markers Useful in Red Clover (Trifolium pratense) Breeding.</title>
        <authorList>
            <person name="Istvanek J."/>
            <person name="Dluhosova J."/>
            <person name="Dluhos P."/>
            <person name="Patkova L."/>
            <person name="Nedelnik J."/>
            <person name="Repkova J."/>
        </authorList>
    </citation>
    <scope>NUCLEOTIDE SEQUENCE [LARGE SCALE GENOMIC DNA]</scope>
    <source>
        <strain evidence="3">cv. Tatra</strain>
        <tissue evidence="2">Young leaves</tissue>
    </source>
</reference>
<feature type="non-terminal residue" evidence="2">
    <location>
        <position position="75"/>
    </location>
</feature>
<evidence type="ECO:0000256" key="1">
    <source>
        <dbReference type="SAM" id="Phobius"/>
    </source>
</evidence>
<feature type="transmembrane region" description="Helical" evidence="1">
    <location>
        <begin position="6"/>
        <end position="26"/>
    </location>
</feature>
<dbReference type="Proteomes" id="UP000236291">
    <property type="component" value="Unassembled WGS sequence"/>
</dbReference>
<evidence type="ECO:0000313" key="2">
    <source>
        <dbReference type="EMBL" id="PNX56813.1"/>
    </source>
</evidence>
<evidence type="ECO:0000313" key="3">
    <source>
        <dbReference type="Proteomes" id="UP000236291"/>
    </source>
</evidence>
<sequence length="75" mass="8631">MVGLRYGLYVVLVIGYMSVGYWYIVVAHQDVDNTKMASIPMLDFNIKIAQESPTALEWVNNLPKQKWTQAYDGFE</sequence>
<name>A0A2K3JRZ3_TRIPR</name>
<dbReference type="EMBL" id="ASHM01075316">
    <property type="protein sequence ID" value="PNX56813.1"/>
    <property type="molecule type" value="Genomic_DNA"/>
</dbReference>
<proteinExistence type="predicted"/>